<gene>
    <name evidence="6 8" type="primary">ackA</name>
    <name evidence="8" type="ORF">SAMEA104719789_01096</name>
</gene>
<comment type="subcellular location">
    <subcellularLocation>
        <location evidence="6">Cytoplasm</location>
    </subcellularLocation>
</comment>
<dbReference type="RefSeq" id="WP_119058058.1">
    <property type="nucleotide sequence ID" value="NZ_UNSC01000004.1"/>
</dbReference>
<dbReference type="CDD" id="cd24010">
    <property type="entry name" value="ASKHA_NBD_AcK_PK"/>
    <property type="match status" value="1"/>
</dbReference>
<dbReference type="PANTHER" id="PTHR21060">
    <property type="entry name" value="ACETATE KINASE"/>
    <property type="match status" value="1"/>
</dbReference>
<reference evidence="8 9" key="1">
    <citation type="submission" date="2018-09" db="EMBL/GenBank/DDBJ databases">
        <authorList>
            <consortium name="Pathogen Informatics"/>
        </authorList>
    </citation>
    <scope>NUCLEOTIDE SEQUENCE [LARGE SCALE GENOMIC DNA]</scope>
    <source>
        <strain evidence="8 9">OH-22767</strain>
    </source>
</reference>
<dbReference type="Pfam" id="PF00871">
    <property type="entry name" value="Acetate_kinase"/>
    <property type="match status" value="1"/>
</dbReference>
<dbReference type="PANTHER" id="PTHR21060:SF15">
    <property type="entry name" value="ACETATE KINASE-RELATED"/>
    <property type="match status" value="1"/>
</dbReference>
<keyword evidence="2 6" id="KW-0808">Transferase</keyword>
<dbReference type="InterPro" id="IPR004372">
    <property type="entry name" value="Ac/propionate_kinase"/>
</dbReference>
<dbReference type="GO" id="GO:0006085">
    <property type="term" value="P:acetyl-CoA biosynthetic process"/>
    <property type="evidence" value="ECO:0007669"/>
    <property type="project" value="UniProtKB-UniRule"/>
</dbReference>
<dbReference type="PRINTS" id="PR00471">
    <property type="entry name" value="ACETATEKNASE"/>
</dbReference>
<dbReference type="GO" id="GO:0006083">
    <property type="term" value="P:acetate metabolic process"/>
    <property type="evidence" value="ECO:0007669"/>
    <property type="project" value="TreeGrafter"/>
</dbReference>
<dbReference type="OrthoDB" id="9802453at2"/>
<dbReference type="Proteomes" id="UP000262142">
    <property type="component" value="Unassembled WGS sequence"/>
</dbReference>
<comment type="function">
    <text evidence="6">Catalyzes the formation of acetyl phosphate from acetate and ATP. Can also catalyze the reverse reaction.</text>
</comment>
<evidence type="ECO:0000256" key="5">
    <source>
        <dbReference type="ARBA" id="ARBA00022840"/>
    </source>
</evidence>
<dbReference type="PROSITE" id="PS01075">
    <property type="entry name" value="ACETATE_KINASE_1"/>
    <property type="match status" value="1"/>
</dbReference>
<dbReference type="NCBIfam" id="TIGR00016">
    <property type="entry name" value="ackA"/>
    <property type="match status" value="1"/>
</dbReference>
<keyword evidence="4 6" id="KW-0418">Kinase</keyword>
<protein>
    <recommendedName>
        <fullName evidence="6">Acetate kinase</fullName>
        <ecNumber evidence="6">2.7.2.1</ecNumber>
    </recommendedName>
    <alternativeName>
        <fullName evidence="6">Acetokinase</fullName>
    </alternativeName>
</protein>
<keyword evidence="9" id="KW-1185">Reference proteome</keyword>
<comment type="similarity">
    <text evidence="1 6 7">Belongs to the acetokinase family.</text>
</comment>
<dbReference type="GO" id="GO:0005737">
    <property type="term" value="C:cytoplasm"/>
    <property type="evidence" value="ECO:0007669"/>
    <property type="project" value="UniProtKB-SubCell"/>
</dbReference>
<dbReference type="GO" id="GO:0008776">
    <property type="term" value="F:acetate kinase activity"/>
    <property type="evidence" value="ECO:0007669"/>
    <property type="project" value="UniProtKB-UniRule"/>
</dbReference>
<dbReference type="SUPFAM" id="SSF53067">
    <property type="entry name" value="Actin-like ATPase domain"/>
    <property type="match status" value="2"/>
</dbReference>
<organism evidence="8 9">
    <name type="scientific">Candidatus Ornithobacterium hominis</name>
    <dbReference type="NCBI Taxonomy" id="2497989"/>
    <lineage>
        <taxon>Bacteria</taxon>
        <taxon>Pseudomonadati</taxon>
        <taxon>Bacteroidota</taxon>
        <taxon>Flavobacteriia</taxon>
        <taxon>Flavobacteriales</taxon>
        <taxon>Weeksellaceae</taxon>
        <taxon>Ornithobacterium</taxon>
    </lineage>
</organism>
<comment type="subunit">
    <text evidence="6">Homodimer.</text>
</comment>
<feature type="active site" description="Proton donor/acceptor" evidence="6">
    <location>
        <position position="147"/>
    </location>
</feature>
<evidence type="ECO:0000256" key="7">
    <source>
        <dbReference type="RuleBase" id="RU003835"/>
    </source>
</evidence>
<dbReference type="InterPro" id="IPR023865">
    <property type="entry name" value="Aliphatic_acid_kinase_CS"/>
</dbReference>
<dbReference type="PIRSF" id="PIRSF000722">
    <property type="entry name" value="Acetate_prop_kin"/>
    <property type="match status" value="1"/>
</dbReference>
<feature type="site" description="Transition state stabilizer" evidence="6">
    <location>
        <position position="179"/>
    </location>
</feature>
<feature type="binding site" evidence="6">
    <location>
        <position position="381"/>
    </location>
    <ligand>
        <name>Mg(2+)</name>
        <dbReference type="ChEBI" id="CHEBI:18420"/>
    </ligand>
</feature>
<evidence type="ECO:0000256" key="2">
    <source>
        <dbReference type="ARBA" id="ARBA00022679"/>
    </source>
</evidence>
<evidence type="ECO:0000313" key="9">
    <source>
        <dbReference type="Proteomes" id="UP000262142"/>
    </source>
</evidence>
<feature type="binding site" evidence="6">
    <location>
        <begin position="279"/>
        <end position="281"/>
    </location>
    <ligand>
        <name>ATP</name>
        <dbReference type="ChEBI" id="CHEBI:30616"/>
    </ligand>
</feature>
<dbReference type="InterPro" id="IPR000890">
    <property type="entry name" value="Aliphatic_acid_kin_short-chain"/>
</dbReference>
<keyword evidence="6" id="KW-0963">Cytoplasm</keyword>
<feature type="binding site" evidence="6">
    <location>
        <begin position="327"/>
        <end position="331"/>
    </location>
    <ligand>
        <name>ATP</name>
        <dbReference type="ChEBI" id="CHEBI:30616"/>
    </ligand>
</feature>
<dbReference type="Gene3D" id="3.30.420.40">
    <property type="match status" value="2"/>
</dbReference>
<comment type="catalytic activity">
    <reaction evidence="6">
        <text>acetate + ATP = acetyl phosphate + ADP</text>
        <dbReference type="Rhea" id="RHEA:11352"/>
        <dbReference type="ChEBI" id="CHEBI:22191"/>
        <dbReference type="ChEBI" id="CHEBI:30089"/>
        <dbReference type="ChEBI" id="CHEBI:30616"/>
        <dbReference type="ChEBI" id="CHEBI:456216"/>
        <dbReference type="EC" id="2.7.2.1"/>
    </reaction>
</comment>
<evidence type="ECO:0000256" key="3">
    <source>
        <dbReference type="ARBA" id="ARBA00022741"/>
    </source>
</evidence>
<dbReference type="EMBL" id="UNSC01000004">
    <property type="protein sequence ID" value="SZD72981.1"/>
    <property type="molecule type" value="Genomic_DNA"/>
</dbReference>
<evidence type="ECO:0000256" key="4">
    <source>
        <dbReference type="ARBA" id="ARBA00022777"/>
    </source>
</evidence>
<dbReference type="InterPro" id="IPR043129">
    <property type="entry name" value="ATPase_NBD"/>
</dbReference>
<evidence type="ECO:0000256" key="6">
    <source>
        <dbReference type="HAMAP-Rule" id="MF_00020"/>
    </source>
</evidence>
<feature type="binding site" evidence="6">
    <location>
        <position position="7"/>
    </location>
    <ligand>
        <name>Mg(2+)</name>
        <dbReference type="ChEBI" id="CHEBI:18420"/>
    </ligand>
</feature>
<feature type="site" description="Transition state stabilizer" evidence="6">
    <location>
        <position position="238"/>
    </location>
</feature>
<dbReference type="GO" id="GO:0000287">
    <property type="term" value="F:magnesium ion binding"/>
    <property type="evidence" value="ECO:0007669"/>
    <property type="project" value="UniProtKB-UniRule"/>
</dbReference>
<evidence type="ECO:0000313" key="8">
    <source>
        <dbReference type="EMBL" id="SZD72981.1"/>
    </source>
</evidence>
<comment type="cofactor">
    <cofactor evidence="6">
        <name>Mg(2+)</name>
        <dbReference type="ChEBI" id="CHEBI:18420"/>
    </cofactor>
    <cofactor evidence="6">
        <name>Mn(2+)</name>
        <dbReference type="ChEBI" id="CHEBI:29035"/>
    </cofactor>
    <text evidence="6">Mg(2+). Can also accept Mn(2+).</text>
</comment>
<dbReference type="PROSITE" id="PS01076">
    <property type="entry name" value="ACETATE_KINASE_2"/>
    <property type="match status" value="1"/>
</dbReference>
<keyword evidence="3 6" id="KW-0547">Nucleotide-binding</keyword>
<dbReference type="GO" id="GO:0005524">
    <property type="term" value="F:ATP binding"/>
    <property type="evidence" value="ECO:0007669"/>
    <property type="project" value="UniProtKB-KW"/>
</dbReference>
<dbReference type="HAMAP" id="MF_00020">
    <property type="entry name" value="Acetate_kinase"/>
    <property type="match status" value="1"/>
</dbReference>
<proteinExistence type="inferred from homology"/>
<evidence type="ECO:0000256" key="1">
    <source>
        <dbReference type="ARBA" id="ARBA00008748"/>
    </source>
</evidence>
<dbReference type="EC" id="2.7.2.1" evidence="6"/>
<feature type="binding site" evidence="6">
    <location>
        <position position="14"/>
    </location>
    <ligand>
        <name>ATP</name>
        <dbReference type="ChEBI" id="CHEBI:30616"/>
    </ligand>
</feature>
<keyword evidence="5 6" id="KW-0067">ATP-binding</keyword>
<feature type="binding site" evidence="6">
    <location>
        <position position="90"/>
    </location>
    <ligand>
        <name>substrate</name>
    </ligand>
</feature>
<accession>A0A383U1E0</accession>
<dbReference type="UniPathway" id="UPA00340">
    <property type="reaction ID" value="UER00458"/>
</dbReference>
<name>A0A383U1E0_9FLAO</name>
<comment type="pathway">
    <text evidence="6">Metabolic intermediate biosynthesis; acetyl-CoA biosynthesis; acetyl-CoA from acetate: step 1/2.</text>
</comment>
<keyword evidence="6" id="KW-0460">Magnesium</keyword>
<keyword evidence="6" id="KW-0479">Metal-binding</keyword>
<feature type="binding site" evidence="6">
    <location>
        <begin position="205"/>
        <end position="209"/>
    </location>
    <ligand>
        <name>ATP</name>
        <dbReference type="ChEBI" id="CHEBI:30616"/>
    </ligand>
</feature>
<dbReference type="AlphaFoldDB" id="A0A383U1E0"/>
<sequence>MKILIINSGSSSIKFQLIDMPAETVLASGLIERIGLEEGIVNYKTDQNQKKILQPIPTHEFGLKVVADLLQNEEVGVIKNADEIEAVGHRVVHGGKKFTQTTLINQSVKDSIQELFDLAPLHNPANLKGIEVAENIFDKAQQIAVFDTSFHQTMPEKAYKYALADDFYTEKDIRVYGFHGISHKYVSEKAIEYLGKKDSKIICLHLGNGCSATAVLNGKSIDHSLGFGPNEGFIMGTRTGSLDQGIIFYLMNKYNYSAEELNRIFTKESGMLGMTGFSDLRDIEDRAEKGDEKCQLALEMNAYRIKKEIGSYAAAMNGLDALVFTAGIGENSDIIRDLVCRDMDYFGIELNPELNKIRAKEIREIQKETARVKIIVIPTNEELEIAKQTFQLLN</sequence>